<keyword evidence="4 6" id="KW-1133">Transmembrane helix</keyword>
<proteinExistence type="inferred from homology"/>
<evidence type="ECO:0000256" key="6">
    <source>
        <dbReference type="SAM" id="Phobius"/>
    </source>
</evidence>
<organism evidence="7 8">
    <name type="scientific">Silvibacterium dinghuense</name>
    <dbReference type="NCBI Taxonomy" id="1560006"/>
    <lineage>
        <taxon>Bacteria</taxon>
        <taxon>Pseudomonadati</taxon>
        <taxon>Acidobacteriota</taxon>
        <taxon>Terriglobia</taxon>
        <taxon>Terriglobales</taxon>
        <taxon>Acidobacteriaceae</taxon>
        <taxon>Silvibacterium</taxon>
    </lineage>
</organism>
<evidence type="ECO:0000256" key="4">
    <source>
        <dbReference type="ARBA" id="ARBA00022989"/>
    </source>
</evidence>
<dbReference type="GO" id="GO:0016020">
    <property type="term" value="C:membrane"/>
    <property type="evidence" value="ECO:0007669"/>
    <property type="project" value="UniProtKB-SubCell"/>
</dbReference>
<feature type="transmembrane region" description="Helical" evidence="6">
    <location>
        <begin position="20"/>
        <end position="41"/>
    </location>
</feature>
<feature type="transmembrane region" description="Helical" evidence="6">
    <location>
        <begin position="83"/>
        <end position="103"/>
    </location>
</feature>
<evidence type="ECO:0000256" key="5">
    <source>
        <dbReference type="ARBA" id="ARBA00023136"/>
    </source>
</evidence>
<feature type="transmembrane region" description="Helical" evidence="6">
    <location>
        <begin position="48"/>
        <end position="77"/>
    </location>
</feature>
<keyword evidence="8" id="KW-1185">Reference proteome</keyword>
<dbReference type="InterPro" id="IPR002549">
    <property type="entry name" value="AI-2E-like"/>
</dbReference>
<comment type="caution">
    <text evidence="7">The sequence shown here is derived from an EMBL/GenBank/DDBJ whole genome shotgun (WGS) entry which is preliminary data.</text>
</comment>
<dbReference type="EMBL" id="SDMK01000001">
    <property type="protein sequence ID" value="RXS96439.1"/>
    <property type="molecule type" value="Genomic_DNA"/>
</dbReference>
<evidence type="ECO:0000256" key="2">
    <source>
        <dbReference type="ARBA" id="ARBA00009773"/>
    </source>
</evidence>
<keyword evidence="3 6" id="KW-0812">Transmembrane</keyword>
<keyword evidence="5 6" id="KW-0472">Membrane</keyword>
<accession>A0A4Q1SGF0</accession>
<dbReference type="RefSeq" id="WP_129206188.1">
    <property type="nucleotide sequence ID" value="NZ_BMGU01000001.1"/>
</dbReference>
<dbReference type="OrthoDB" id="117421at2"/>
<comment type="similarity">
    <text evidence="2">Belongs to the autoinducer-2 exporter (AI-2E) (TC 2.A.86) family.</text>
</comment>
<sequence>MPNDLRTHARTAGTALFNWWKAVTLEALCVAVLWWIGLFLLGVPWAPVWALIGGLMTFIPNFGGVITVIFPVLMILFSGHDMYRLGLVLGLYAVIVVIDQLALQPLLLKRVSRIPIWASIVVPIALGIIIPFWGVLLGPPLLAIIYAFRKPPQPLPPPQTGPR</sequence>
<name>A0A4Q1SGF0_9BACT</name>
<comment type="subcellular location">
    <subcellularLocation>
        <location evidence="1">Membrane</location>
        <topology evidence="1">Multi-pass membrane protein</topology>
    </subcellularLocation>
</comment>
<feature type="transmembrane region" description="Helical" evidence="6">
    <location>
        <begin position="115"/>
        <end position="148"/>
    </location>
</feature>
<evidence type="ECO:0000256" key="3">
    <source>
        <dbReference type="ARBA" id="ARBA00022692"/>
    </source>
</evidence>
<reference evidence="7 8" key="1">
    <citation type="journal article" date="2016" name="Int. J. Syst. Evol. Microbiol.">
        <title>Acidipila dinghuensis sp. nov., an acidobacterium isolated from forest soil.</title>
        <authorList>
            <person name="Jiang Y.W."/>
            <person name="Wang J."/>
            <person name="Chen M.H."/>
            <person name="Lv Y.Y."/>
            <person name="Qiu L.H."/>
        </authorList>
    </citation>
    <scope>NUCLEOTIDE SEQUENCE [LARGE SCALE GENOMIC DNA]</scope>
    <source>
        <strain evidence="7 8">DHOF10</strain>
    </source>
</reference>
<dbReference type="Proteomes" id="UP000290253">
    <property type="component" value="Unassembled WGS sequence"/>
</dbReference>
<evidence type="ECO:0000256" key="1">
    <source>
        <dbReference type="ARBA" id="ARBA00004141"/>
    </source>
</evidence>
<gene>
    <name evidence="7" type="ORF">ESZ00_00275</name>
</gene>
<evidence type="ECO:0000313" key="8">
    <source>
        <dbReference type="Proteomes" id="UP000290253"/>
    </source>
</evidence>
<evidence type="ECO:0000313" key="7">
    <source>
        <dbReference type="EMBL" id="RXS96439.1"/>
    </source>
</evidence>
<dbReference type="AlphaFoldDB" id="A0A4Q1SGF0"/>
<protein>
    <submittedName>
        <fullName evidence="7">AI-2E family transporter</fullName>
    </submittedName>
</protein>
<dbReference type="Pfam" id="PF01594">
    <property type="entry name" value="AI-2E_transport"/>
    <property type="match status" value="1"/>
</dbReference>